<dbReference type="GO" id="GO:0047536">
    <property type="term" value="F:2-aminoadipate transaminase activity"/>
    <property type="evidence" value="ECO:0007669"/>
    <property type="project" value="TreeGrafter"/>
</dbReference>
<dbReference type="Gene3D" id="3.40.640.10">
    <property type="entry name" value="Type I PLP-dependent aspartate aminotransferase-like (Major domain)"/>
    <property type="match status" value="1"/>
</dbReference>
<dbReference type="AlphaFoldDB" id="A0A2H4STC9"/>
<dbReference type="PANTHER" id="PTHR42858:SF1">
    <property type="entry name" value="LD15494P"/>
    <property type="match status" value="1"/>
</dbReference>
<dbReference type="PROSITE" id="PS51257">
    <property type="entry name" value="PROKAR_LIPOPROTEIN"/>
    <property type="match status" value="1"/>
</dbReference>
<organism evidence="3 4">
    <name type="scientific">Cordyceps militaris</name>
    <name type="common">Caterpillar fungus</name>
    <name type="synonym">Clavaria militaris</name>
    <dbReference type="NCBI Taxonomy" id="73501"/>
    <lineage>
        <taxon>Eukaryota</taxon>
        <taxon>Fungi</taxon>
        <taxon>Dikarya</taxon>
        <taxon>Ascomycota</taxon>
        <taxon>Pezizomycotina</taxon>
        <taxon>Sordariomycetes</taxon>
        <taxon>Hypocreomycetidae</taxon>
        <taxon>Hypocreales</taxon>
        <taxon>Cordycipitaceae</taxon>
        <taxon>Cordyceps</taxon>
    </lineage>
</organism>
<evidence type="ECO:0000313" key="3">
    <source>
        <dbReference type="EMBL" id="ATY66359.1"/>
    </source>
</evidence>
<dbReference type="PANTHER" id="PTHR42858">
    <property type="entry name" value="AMINOTRANSFERASE"/>
    <property type="match status" value="1"/>
</dbReference>
<dbReference type="InterPro" id="IPR015421">
    <property type="entry name" value="PyrdxlP-dep_Trfase_major"/>
</dbReference>
<keyword evidence="3" id="KW-0808">Transferase</keyword>
<name>A0A2H4STC9_CORMI</name>
<dbReference type="VEuPathDB" id="FungiDB:A9K55_001682"/>
<dbReference type="Proteomes" id="UP000323067">
    <property type="component" value="Chromosome iii"/>
</dbReference>
<sequence>MQKKQINLLRGWPAPELLPAAQLAAACQRLLGRDQPAVYTPLLEYGADEGYAPLRRGLAAWLGRHYRVPPDPARLCITGGASQNLACVLQSFSDAHATRAVWAVAPVYHLAVPIFRDAGFGAGRVRATPEDEDGVDVDALESKILALEREEEGKDFGKSSRQPTKLPDPKRKFYRHLIYVVPTCANPSGKSMPIARREALVKLARKYDALVICDDVYDFLQWPLDGPVSVERPPEMNLPRLCDIDLAMPRAANDPGGFHHTVSNGSFSKISGPGVRTGWAEGSPAFIAGLASTGSTKSGGAPSQLCAGMLSDLVDSGALERNIEQVLRPALQRRHRRLLDAVRRHLAPHGVTRRESSLTGAQSFGGYFLWLQLKPGFSADLVARVASEEENVIIGHGNMFTVHEEKSKTLFDHHFRLCFSWLPEDELEEGVKRLEKVLVRIEQDKEHYKALEKMLLGKSDDKKQFV</sequence>
<feature type="domain" description="Aminotransferase class I/classII large" evidence="2">
    <location>
        <begin position="42"/>
        <end position="434"/>
    </location>
</feature>
<dbReference type="OrthoDB" id="7042322at2759"/>
<reference evidence="3 4" key="1">
    <citation type="journal article" date="2017" name="BMC Genomics">
        <title>Chromosome level assembly and secondary metabolite potential of the parasitic fungus Cordyceps militaris.</title>
        <authorList>
            <person name="Kramer G.J."/>
            <person name="Nodwell J.R."/>
        </authorList>
    </citation>
    <scope>NUCLEOTIDE SEQUENCE [LARGE SCALE GENOMIC DNA]</scope>
    <source>
        <strain evidence="3 4">ATCC 34164</strain>
    </source>
</reference>
<dbReference type="InterPro" id="IPR015422">
    <property type="entry name" value="PyrdxlP-dep_Trfase_small"/>
</dbReference>
<dbReference type="SUPFAM" id="SSF53383">
    <property type="entry name" value="PLP-dependent transferases"/>
    <property type="match status" value="1"/>
</dbReference>
<dbReference type="Gene3D" id="3.90.1150.10">
    <property type="entry name" value="Aspartate Aminotransferase, domain 1"/>
    <property type="match status" value="1"/>
</dbReference>
<evidence type="ECO:0000256" key="1">
    <source>
        <dbReference type="SAM" id="Coils"/>
    </source>
</evidence>
<accession>A0A2H4STC9</accession>
<gene>
    <name evidence="3" type="ORF">A9K55_001682</name>
</gene>
<keyword evidence="1" id="KW-0175">Coiled coil</keyword>
<dbReference type="InterPro" id="IPR015424">
    <property type="entry name" value="PyrdxlP-dep_Trfase"/>
</dbReference>
<protein>
    <submittedName>
        <fullName evidence="3">Pyridoxal phosphate-dependent transferase</fullName>
    </submittedName>
</protein>
<dbReference type="EMBL" id="CP023326">
    <property type="protein sequence ID" value="ATY66359.1"/>
    <property type="molecule type" value="Genomic_DNA"/>
</dbReference>
<dbReference type="VEuPathDB" id="FungiDB:CCM_00427"/>
<evidence type="ECO:0000313" key="4">
    <source>
        <dbReference type="Proteomes" id="UP000323067"/>
    </source>
</evidence>
<dbReference type="Pfam" id="PF00155">
    <property type="entry name" value="Aminotran_1_2"/>
    <property type="match status" value="1"/>
</dbReference>
<evidence type="ECO:0000259" key="2">
    <source>
        <dbReference type="Pfam" id="PF00155"/>
    </source>
</evidence>
<dbReference type="CDD" id="cd00609">
    <property type="entry name" value="AAT_like"/>
    <property type="match status" value="1"/>
</dbReference>
<proteinExistence type="predicted"/>
<dbReference type="GO" id="GO:0030170">
    <property type="term" value="F:pyridoxal phosphate binding"/>
    <property type="evidence" value="ECO:0007669"/>
    <property type="project" value="InterPro"/>
</dbReference>
<feature type="coiled-coil region" evidence="1">
    <location>
        <begin position="424"/>
        <end position="451"/>
    </location>
</feature>
<dbReference type="InterPro" id="IPR004839">
    <property type="entry name" value="Aminotransferase_I/II_large"/>
</dbReference>